<dbReference type="OrthoDB" id="1242268at2"/>
<keyword evidence="2" id="KW-1185">Reference proteome</keyword>
<protein>
    <recommendedName>
        <fullName evidence="3">Lipoprotein</fullName>
    </recommendedName>
</protein>
<accession>A0A5B7WZN2</accession>
<evidence type="ECO:0000313" key="1">
    <source>
        <dbReference type="EMBL" id="QCY68676.1"/>
    </source>
</evidence>
<dbReference type="RefSeq" id="WP_139065262.1">
    <property type="nucleotide sequence ID" value="NZ_CP040812.1"/>
</dbReference>
<dbReference type="EMBL" id="CP040812">
    <property type="protein sequence ID" value="QCY68676.1"/>
    <property type="molecule type" value="Genomic_DNA"/>
</dbReference>
<evidence type="ECO:0000313" key="2">
    <source>
        <dbReference type="Proteomes" id="UP000309016"/>
    </source>
</evidence>
<dbReference type="Proteomes" id="UP000309016">
    <property type="component" value="Chromosome"/>
</dbReference>
<sequence>MKILQSPPSIIKPLVLSIFLVFCSCQKEELQQTTQGKNSPEVVVTSVKISTVRENNLISDLLDKFLIEPIPVESKRAIKNPDFQIVGDETRFVKIQDYQSYTFPITFKNQGKAIYNLVLSSKNGGEFQPFIVQYNLKFPELLSINQGGKVSLKNKVKYYPVHNMNMGNFFDTYLNARSVTCYARAAPQVQRIILKILITILVILKAREIQMALMIGMNQILWEVEEMEAVPQGIIMKR</sequence>
<organism evidence="1 2">
    <name type="scientific">Antarcticibacterium flavum</name>
    <dbReference type="NCBI Taxonomy" id="2058175"/>
    <lineage>
        <taxon>Bacteria</taxon>
        <taxon>Pseudomonadati</taxon>
        <taxon>Bacteroidota</taxon>
        <taxon>Flavobacteriia</taxon>
        <taxon>Flavobacteriales</taxon>
        <taxon>Flavobacteriaceae</taxon>
        <taxon>Antarcticibacterium</taxon>
    </lineage>
</organism>
<proteinExistence type="predicted"/>
<evidence type="ECO:0008006" key="3">
    <source>
        <dbReference type="Google" id="ProtNLM"/>
    </source>
</evidence>
<dbReference type="PROSITE" id="PS51257">
    <property type="entry name" value="PROKAR_LIPOPROTEIN"/>
    <property type="match status" value="1"/>
</dbReference>
<dbReference type="KEGG" id="afla:FHG64_04300"/>
<name>A0A5B7WZN2_9FLAO</name>
<gene>
    <name evidence="1" type="ORF">FHG64_04300</name>
</gene>
<reference evidence="1 2" key="1">
    <citation type="submission" date="2019-06" db="EMBL/GenBank/DDBJ databases">
        <title>Complete genome sequence of Antarcticibacterium flavum KCTC 52984T from an Antarctic marine sediment.</title>
        <authorList>
            <person name="Lee Y.M."/>
            <person name="Shin S.C."/>
        </authorList>
    </citation>
    <scope>NUCLEOTIDE SEQUENCE [LARGE SCALE GENOMIC DNA]</scope>
    <source>
        <strain evidence="1 2">KCTC 52984</strain>
    </source>
</reference>
<dbReference type="AlphaFoldDB" id="A0A5B7WZN2"/>